<comment type="caution">
    <text evidence="2">The sequence shown here is derived from an EMBL/GenBank/DDBJ whole genome shotgun (WGS) entry which is preliminary data.</text>
</comment>
<keyword evidence="3" id="KW-1185">Reference proteome</keyword>
<dbReference type="Proteomes" id="UP000290975">
    <property type="component" value="Unassembled WGS sequence"/>
</dbReference>
<accession>A0A401J5Z4</accession>
<keyword evidence="1" id="KW-0472">Membrane</keyword>
<evidence type="ECO:0000313" key="3">
    <source>
        <dbReference type="Proteomes" id="UP000290975"/>
    </source>
</evidence>
<protein>
    <submittedName>
        <fullName evidence="2">Uncharacterized protein</fullName>
    </submittedName>
</protein>
<dbReference type="AlphaFoldDB" id="A0A401J5Z4"/>
<keyword evidence="1" id="KW-0812">Transmembrane</keyword>
<evidence type="ECO:0000256" key="1">
    <source>
        <dbReference type="SAM" id="Phobius"/>
    </source>
</evidence>
<sequence length="35" mass="3815">MNDHIGVNMRQAFQGAALVVAVGVQMLTFYSVLYA</sequence>
<organism evidence="2 3">
    <name type="scientific">Sphingobium xenophagum</name>
    <dbReference type="NCBI Taxonomy" id="121428"/>
    <lineage>
        <taxon>Bacteria</taxon>
        <taxon>Pseudomonadati</taxon>
        <taxon>Pseudomonadota</taxon>
        <taxon>Alphaproteobacteria</taxon>
        <taxon>Sphingomonadales</taxon>
        <taxon>Sphingomonadaceae</taxon>
        <taxon>Sphingobium</taxon>
    </lineage>
</organism>
<gene>
    <name evidence="2" type="ORF">MBESOW_P3275</name>
</gene>
<proteinExistence type="predicted"/>
<keyword evidence="1" id="KW-1133">Transmembrane helix</keyword>
<feature type="transmembrane region" description="Helical" evidence="1">
    <location>
        <begin position="12"/>
        <end position="33"/>
    </location>
</feature>
<dbReference type="EMBL" id="BBQY01000022">
    <property type="protein sequence ID" value="GBH32014.1"/>
    <property type="molecule type" value="Genomic_DNA"/>
</dbReference>
<evidence type="ECO:0000313" key="2">
    <source>
        <dbReference type="EMBL" id="GBH32014.1"/>
    </source>
</evidence>
<reference evidence="2 3" key="1">
    <citation type="submission" date="2014-12" db="EMBL/GenBank/DDBJ databases">
        <title>Whole genome sequencing of Sphingobium xenophagum OW59.</title>
        <authorList>
            <person name="Ohta Y."/>
            <person name="Nishi S."/>
            <person name="Hatada Y."/>
        </authorList>
    </citation>
    <scope>NUCLEOTIDE SEQUENCE [LARGE SCALE GENOMIC DNA]</scope>
    <source>
        <strain evidence="2 3">OW59</strain>
    </source>
</reference>
<name>A0A401J5Z4_SPHXE</name>